<organism evidence="4 5">
    <name type="scientific">Plectonema radiosum NIES-515</name>
    <dbReference type="NCBI Taxonomy" id="2986073"/>
    <lineage>
        <taxon>Bacteria</taxon>
        <taxon>Bacillati</taxon>
        <taxon>Cyanobacteriota</taxon>
        <taxon>Cyanophyceae</taxon>
        <taxon>Oscillatoriophycideae</taxon>
        <taxon>Oscillatoriales</taxon>
        <taxon>Microcoleaceae</taxon>
        <taxon>Plectonema</taxon>
    </lineage>
</organism>
<dbReference type="SUPFAM" id="SSF103473">
    <property type="entry name" value="MFS general substrate transporter"/>
    <property type="match status" value="1"/>
</dbReference>
<dbReference type="RefSeq" id="WP_263748714.1">
    <property type="nucleotide sequence ID" value="NZ_JAOWRF010000374.1"/>
</dbReference>
<evidence type="ECO:0000313" key="5">
    <source>
        <dbReference type="Proteomes" id="UP001526143"/>
    </source>
</evidence>
<comment type="caution">
    <text evidence="4">The sequence shown here is derived from an EMBL/GenBank/DDBJ whole genome shotgun (WGS) entry which is preliminary data.</text>
</comment>
<name>A0ABT3B6L9_9CYAN</name>
<evidence type="ECO:0000313" key="4">
    <source>
        <dbReference type="EMBL" id="MCV3217021.1"/>
    </source>
</evidence>
<accession>A0ABT3B6L9</accession>
<keyword evidence="2" id="KW-0605">Phycobilisome</keyword>
<feature type="transmembrane region" description="Helical" evidence="3">
    <location>
        <begin position="388"/>
        <end position="408"/>
    </location>
</feature>
<dbReference type="Proteomes" id="UP001526143">
    <property type="component" value="Unassembled WGS sequence"/>
</dbReference>
<keyword evidence="3" id="KW-1133">Transmembrane helix</keyword>
<feature type="transmembrane region" description="Helical" evidence="3">
    <location>
        <begin position="420"/>
        <end position="440"/>
    </location>
</feature>
<dbReference type="InterPro" id="IPR036259">
    <property type="entry name" value="MFS_trans_sf"/>
</dbReference>
<dbReference type="SUPFAM" id="SSF48371">
    <property type="entry name" value="ARM repeat"/>
    <property type="match status" value="1"/>
</dbReference>
<dbReference type="InterPro" id="IPR016024">
    <property type="entry name" value="ARM-type_fold"/>
</dbReference>
<sequence>MELKNFSLVAKNKGVLNRLLKWVNLRPEESDRTLLMFAFYTITSIGLRWSEDSTVALFLDQYGAKSLPWIYIASAALGSVLVFFYSWLQKIFPLRLVIVAIAPFMFVPLILLPFGLQVSPFQVISIFLLRLWVDAFYIVNDLNTSIAANQLFNIREIKRTYPLISSGILVADVLSGFSLPLLLLFVGLHNVIVPFAASFIVLGTLILWYLTHNYRQAFPNTPQRLISTTPRSTKSRLTGSVKRYALLLFAFFALLQVMGILIDFQYLTQLKLNYNDKQIASFLGIFGGITGLCELTMQWFISSRLLERSGVFVAVATLPASVIVLIPIVIPILGLFVVIQGQNFFWGLVIIKFLDELLRYTFVASSGPLLFQPIPAKIRSRVQTFSSGVAEAFGAGTAGVVILVTLWLCTRFLPINGHDLILLLLTAIAGMICLGVIWLLQKGYVELLVSSAEQGQISASNIDLPLFKQVVVKTLSEKSTEADKRSCIELLSQFDLQGAAEVLASMLVKLSPDLQKCSLEVMQAAGANAAYLPEVRTLAQQENLTPEVFALSLRYIWLAEQHPDLGKLEEYLHPQENSLIRGTAAALLLRQGTPMQKVAAMHTLRKMLTHKLELERMNGVKVLREAVYLQALRIHIPNLLQDDSLRVRHAVLEMIVANQLEEYYSALLTGLCYKSTRTTAMLALVQLENEALPMLLSLATNIYKPDVVRMYAWRTIGQIPTLEAMDILWQQLEIFRGKSRDCILRTLLKRQQKEEIISLVDGLYQNKVETLIEQELSFLGEIYAAYIDFKTQGEISAAYINFKRQNTLEKTQMNQKLITILSLVERALLELEIDVKERLMMLLKLIYSQDNIQAAAFNLRSESALNLARGLEILEHTVNLPSKSVLVNIFDRRSQEEKLQHLVSKGMAEYQEMGLSDRTRRLISLGNLLSDWCLACCFHFAQVAYIPLTIPEIIATLRHPTGFVREAAIAYLSVVSPRVLLELLPQLKNDPHPLVVAQVKKLMVDGSPI</sequence>
<feature type="transmembrane region" description="Helical" evidence="3">
    <location>
        <begin position="279"/>
        <end position="300"/>
    </location>
</feature>
<dbReference type="Gene3D" id="1.25.10.10">
    <property type="entry name" value="Leucine-rich Repeat Variant"/>
    <property type="match status" value="1"/>
</dbReference>
<dbReference type="InterPro" id="IPR011989">
    <property type="entry name" value="ARM-like"/>
</dbReference>
<protein>
    <submittedName>
        <fullName evidence="4">MFS transporter</fullName>
    </submittedName>
</protein>
<feature type="transmembrane region" description="Helical" evidence="3">
    <location>
        <begin position="244"/>
        <end position="267"/>
    </location>
</feature>
<feature type="transmembrane region" description="Helical" evidence="3">
    <location>
        <begin position="121"/>
        <end position="139"/>
    </location>
</feature>
<proteinExistence type="predicted"/>
<feature type="transmembrane region" description="Helical" evidence="3">
    <location>
        <begin position="160"/>
        <end position="185"/>
    </location>
</feature>
<evidence type="ECO:0000256" key="2">
    <source>
        <dbReference type="ARBA" id="ARBA00022738"/>
    </source>
</evidence>
<dbReference type="EMBL" id="JAOWRF010000374">
    <property type="protein sequence ID" value="MCV3217021.1"/>
    <property type="molecule type" value="Genomic_DNA"/>
</dbReference>
<reference evidence="4 5" key="1">
    <citation type="submission" date="2022-10" db="EMBL/GenBank/DDBJ databases">
        <title>Identification of biosynthetic pathway for the production of the potent trypsin inhibitor radiosumin.</title>
        <authorList>
            <person name="Fewer D.P."/>
            <person name="Delbaje E."/>
            <person name="Ouyang X."/>
            <person name="Agostino P.D."/>
            <person name="Wahlsten M."/>
            <person name="Jokela J."/>
            <person name="Permi P."/>
            <person name="Haapaniemi E."/>
            <person name="Koistinen H."/>
        </authorList>
    </citation>
    <scope>NUCLEOTIDE SEQUENCE [LARGE SCALE GENOMIC DNA]</scope>
    <source>
        <strain evidence="4 5">NIES-515</strain>
    </source>
</reference>
<evidence type="ECO:0000256" key="3">
    <source>
        <dbReference type="SAM" id="Phobius"/>
    </source>
</evidence>
<feature type="transmembrane region" description="Helical" evidence="3">
    <location>
        <begin position="69"/>
        <end position="88"/>
    </location>
</feature>
<feature type="transmembrane region" description="Helical" evidence="3">
    <location>
        <begin position="95"/>
        <end position="115"/>
    </location>
</feature>
<keyword evidence="1" id="KW-0042">Antenna complex</keyword>
<gene>
    <name evidence="4" type="ORF">OGM63_26530</name>
</gene>
<feature type="transmembrane region" description="Helical" evidence="3">
    <location>
        <begin position="312"/>
        <end position="337"/>
    </location>
</feature>
<keyword evidence="5" id="KW-1185">Reference proteome</keyword>
<keyword evidence="3" id="KW-0812">Transmembrane</keyword>
<keyword evidence="3" id="KW-0472">Membrane</keyword>
<evidence type="ECO:0000256" key="1">
    <source>
        <dbReference type="ARBA" id="ARBA00022549"/>
    </source>
</evidence>
<feature type="transmembrane region" description="Helical" evidence="3">
    <location>
        <begin position="191"/>
        <end position="210"/>
    </location>
</feature>